<organism evidence="2 3">
    <name type="scientific">Sphingobacterium corticibacter</name>
    <dbReference type="NCBI Taxonomy" id="2171749"/>
    <lineage>
        <taxon>Bacteria</taxon>
        <taxon>Pseudomonadati</taxon>
        <taxon>Bacteroidota</taxon>
        <taxon>Sphingobacteriia</taxon>
        <taxon>Sphingobacteriales</taxon>
        <taxon>Sphingobacteriaceae</taxon>
        <taxon>Sphingobacterium</taxon>
    </lineage>
</organism>
<dbReference type="EMBL" id="QDKG01000001">
    <property type="protein sequence ID" value="PVH26141.1"/>
    <property type="molecule type" value="Genomic_DNA"/>
</dbReference>
<dbReference type="PANTHER" id="PTHR24422:SF8">
    <property type="entry name" value="CHEMOTAXIS PROTEIN"/>
    <property type="match status" value="1"/>
</dbReference>
<name>A0A2T8HL17_9SPHI</name>
<dbReference type="OrthoDB" id="9816309at2"/>
<dbReference type="InterPro" id="IPR022641">
    <property type="entry name" value="CheR_N"/>
</dbReference>
<dbReference type="InterPro" id="IPR022642">
    <property type="entry name" value="CheR_C"/>
</dbReference>
<evidence type="ECO:0000313" key="3">
    <source>
        <dbReference type="Proteomes" id="UP000245627"/>
    </source>
</evidence>
<dbReference type="GO" id="GO:0008757">
    <property type="term" value="F:S-adenosylmethionine-dependent methyltransferase activity"/>
    <property type="evidence" value="ECO:0007669"/>
    <property type="project" value="InterPro"/>
</dbReference>
<dbReference type="Gene3D" id="3.40.50.150">
    <property type="entry name" value="Vaccinia Virus protein VP39"/>
    <property type="match status" value="1"/>
</dbReference>
<protein>
    <submittedName>
        <fullName evidence="2">Chemotaxis protein CheR</fullName>
    </submittedName>
</protein>
<keyword evidence="3" id="KW-1185">Reference proteome</keyword>
<dbReference type="PROSITE" id="PS50123">
    <property type="entry name" value="CHER"/>
    <property type="match status" value="1"/>
</dbReference>
<comment type="caution">
    <text evidence="2">The sequence shown here is derived from an EMBL/GenBank/DDBJ whole genome shotgun (WGS) entry which is preliminary data.</text>
</comment>
<dbReference type="SMART" id="SM00138">
    <property type="entry name" value="MeTrc"/>
    <property type="match status" value="1"/>
</dbReference>
<gene>
    <name evidence="2" type="ORF">DC487_00500</name>
</gene>
<reference evidence="2 3" key="1">
    <citation type="submission" date="2018-04" db="EMBL/GenBank/DDBJ databases">
        <title>Sphingobacterium cortibacter sp. nov.</title>
        <authorList>
            <person name="Li Y."/>
        </authorList>
    </citation>
    <scope>NUCLEOTIDE SEQUENCE [LARGE SCALE GENOMIC DNA]</scope>
    <source>
        <strain evidence="2 3">2c-3</strain>
    </source>
</reference>
<feature type="domain" description="CheR-type methyltransferase" evidence="1">
    <location>
        <begin position="11"/>
        <end position="278"/>
    </location>
</feature>
<dbReference type="PRINTS" id="PR00996">
    <property type="entry name" value="CHERMTFRASE"/>
</dbReference>
<dbReference type="AlphaFoldDB" id="A0A2T8HL17"/>
<evidence type="ECO:0000259" key="1">
    <source>
        <dbReference type="PROSITE" id="PS50123"/>
    </source>
</evidence>
<dbReference type="Proteomes" id="UP000245627">
    <property type="component" value="Unassembled WGS sequence"/>
</dbReference>
<dbReference type="Pfam" id="PF01739">
    <property type="entry name" value="CheR"/>
    <property type="match status" value="1"/>
</dbReference>
<proteinExistence type="predicted"/>
<dbReference type="InterPro" id="IPR000780">
    <property type="entry name" value="CheR_MeTrfase"/>
</dbReference>
<dbReference type="RefSeq" id="WP_116773986.1">
    <property type="nucleotide sequence ID" value="NZ_QDKG01000001.1"/>
</dbReference>
<dbReference type="SUPFAM" id="SSF47757">
    <property type="entry name" value="Chemotaxis receptor methyltransferase CheR, N-terminal domain"/>
    <property type="match status" value="1"/>
</dbReference>
<accession>A0A2T8HL17</accession>
<dbReference type="Pfam" id="PF03705">
    <property type="entry name" value="CheR_N"/>
    <property type="match status" value="1"/>
</dbReference>
<sequence>MVKLKGEPAYLSFEELEEIIGLLRQTSGFDLSGYSRSSLKRRIQRVMDLDRMDFVDLKNALVNAPGFQTYLMYEITVNVTEMFRDPDFFQALHALVIPYLRTFPRVKIWSAGCASGEEVYSLAILLLQNKLYERSFIYGTDVNSHIIEVAKKGIYPLQKIKTYTENFNHYTTEESFSKYYTVKYDMAIISNHLRSNTLFSTHNLVSDSVFNEFQLITCRNVMIYFDHNLQSQVLELLYNSLSPFGFLCLGAKENLTNHSIIDKFRIISRKHNIYQKIK</sequence>
<dbReference type="PANTHER" id="PTHR24422">
    <property type="entry name" value="CHEMOTAXIS PROTEIN METHYLTRANSFERASE"/>
    <property type="match status" value="1"/>
</dbReference>
<dbReference type="SUPFAM" id="SSF53335">
    <property type="entry name" value="S-adenosyl-L-methionine-dependent methyltransferases"/>
    <property type="match status" value="1"/>
</dbReference>
<evidence type="ECO:0000313" key="2">
    <source>
        <dbReference type="EMBL" id="PVH26141.1"/>
    </source>
</evidence>
<dbReference type="InterPro" id="IPR050903">
    <property type="entry name" value="Bact_Chemotaxis_MeTrfase"/>
</dbReference>
<dbReference type="InterPro" id="IPR029063">
    <property type="entry name" value="SAM-dependent_MTases_sf"/>
</dbReference>